<evidence type="ECO:0000313" key="8">
    <source>
        <dbReference type="EMBL" id="KAB7889159.1"/>
    </source>
</evidence>
<dbReference type="GO" id="GO:0005524">
    <property type="term" value="F:ATP binding"/>
    <property type="evidence" value="ECO:0007669"/>
    <property type="project" value="UniProtKB-KW"/>
</dbReference>
<dbReference type="InterPro" id="IPR029056">
    <property type="entry name" value="Ribokinase-like"/>
</dbReference>
<feature type="domain" description="Carbohydrate kinase PfkB" evidence="6">
    <location>
        <begin position="26"/>
        <end position="285"/>
    </location>
</feature>
<dbReference type="EMBL" id="WFKK01000054">
    <property type="protein sequence ID" value="KAB7885620.1"/>
    <property type="molecule type" value="Genomic_DNA"/>
</dbReference>
<dbReference type="Proteomes" id="UP000461010">
    <property type="component" value="Unassembled WGS sequence"/>
</dbReference>
<accession>A0A6L4WP34</accession>
<keyword evidence="5" id="KW-0067">ATP-binding</keyword>
<evidence type="ECO:0000313" key="7">
    <source>
        <dbReference type="EMBL" id="KAB7885620.1"/>
    </source>
</evidence>
<protein>
    <submittedName>
        <fullName evidence="7">Carbohydrate kinase</fullName>
    </submittedName>
</protein>
<evidence type="ECO:0000313" key="9">
    <source>
        <dbReference type="Proteomes" id="UP000461010"/>
    </source>
</evidence>
<dbReference type="AlphaFoldDB" id="A0A6L4WP34"/>
<reference evidence="9 10" key="1">
    <citation type="submission" date="2019-10" db="EMBL/GenBank/DDBJ databases">
        <title>Poseidonibacter ostreae sp. nov., isolated from the gut of the Ostrea denselamellosa.</title>
        <authorList>
            <person name="Choi A."/>
        </authorList>
    </citation>
    <scope>NUCLEOTIDE SEQUENCE [LARGE SCALE GENOMIC DNA]</scope>
    <source>
        <strain evidence="7 10">SJOD-M-33</strain>
        <strain evidence="8 9">SJOD-M-5</strain>
    </source>
</reference>
<sequence>MNENKYKDIYIYGEVLFDCFSDKKEILGGAPFNVAWNLQGFGLKPKMITSIGKDDLGTKVLDAMQKWGMDKSHVNILENKKTGLVNVVLDDNGIPEYSIEDDSAYDYINSLKTPNKNSIIYHGSLGLRKEHNQKVCNELKKQLDSNCFVDINLRAPFWNDTLLKEILNKLKWLKINDEELPLVSKALGLNSENENEQLEFILDKLNLELLILTKGSQGALLINKNKKTTQMDIVPVTKMADTVGAGDAFSSVVILGLVKAWDSALTIKRAMGFASKVCSLNGAIVNDKEFYNSVLKEWES</sequence>
<dbReference type="Proteomes" id="UP000472839">
    <property type="component" value="Unassembled WGS sequence"/>
</dbReference>
<dbReference type="PANTHER" id="PTHR43085">
    <property type="entry name" value="HEXOKINASE FAMILY MEMBER"/>
    <property type="match status" value="1"/>
</dbReference>
<dbReference type="Pfam" id="PF00294">
    <property type="entry name" value="PfkB"/>
    <property type="match status" value="1"/>
</dbReference>
<keyword evidence="4 7" id="KW-0418">Kinase</keyword>
<dbReference type="InterPro" id="IPR050306">
    <property type="entry name" value="PfkB_Carbo_kinase"/>
</dbReference>
<keyword evidence="2" id="KW-0808">Transferase</keyword>
<name>A0A6L4WP34_9BACT</name>
<proteinExistence type="inferred from homology"/>
<evidence type="ECO:0000256" key="2">
    <source>
        <dbReference type="ARBA" id="ARBA00022679"/>
    </source>
</evidence>
<evidence type="ECO:0000313" key="10">
    <source>
        <dbReference type="Proteomes" id="UP000472839"/>
    </source>
</evidence>
<keyword evidence="3" id="KW-0547">Nucleotide-binding</keyword>
<comment type="similarity">
    <text evidence="1">Belongs to the carbohydrate kinase PfkB family.</text>
</comment>
<keyword evidence="9" id="KW-1185">Reference proteome</keyword>
<dbReference type="PANTHER" id="PTHR43085:SF1">
    <property type="entry name" value="PSEUDOURIDINE KINASE-RELATED"/>
    <property type="match status" value="1"/>
</dbReference>
<evidence type="ECO:0000256" key="1">
    <source>
        <dbReference type="ARBA" id="ARBA00010688"/>
    </source>
</evidence>
<evidence type="ECO:0000256" key="4">
    <source>
        <dbReference type="ARBA" id="ARBA00022777"/>
    </source>
</evidence>
<organism evidence="7 10">
    <name type="scientific">Poseidonibacter ostreae</name>
    <dbReference type="NCBI Taxonomy" id="2654171"/>
    <lineage>
        <taxon>Bacteria</taxon>
        <taxon>Pseudomonadati</taxon>
        <taxon>Campylobacterota</taxon>
        <taxon>Epsilonproteobacteria</taxon>
        <taxon>Campylobacterales</taxon>
        <taxon>Arcobacteraceae</taxon>
        <taxon>Poseidonibacter</taxon>
    </lineage>
</organism>
<dbReference type="Gene3D" id="3.40.1190.20">
    <property type="match status" value="1"/>
</dbReference>
<dbReference type="GO" id="GO:0016301">
    <property type="term" value="F:kinase activity"/>
    <property type="evidence" value="ECO:0007669"/>
    <property type="project" value="UniProtKB-KW"/>
</dbReference>
<gene>
    <name evidence="8" type="ORF">GBG18_11590</name>
    <name evidence="7" type="ORF">GBG19_13720</name>
</gene>
<evidence type="ECO:0000256" key="3">
    <source>
        <dbReference type="ARBA" id="ARBA00022741"/>
    </source>
</evidence>
<dbReference type="RefSeq" id="WP_152191257.1">
    <property type="nucleotide sequence ID" value="NZ_WFKI01000001.1"/>
</dbReference>
<evidence type="ECO:0000256" key="5">
    <source>
        <dbReference type="ARBA" id="ARBA00022840"/>
    </source>
</evidence>
<evidence type="ECO:0000259" key="6">
    <source>
        <dbReference type="Pfam" id="PF00294"/>
    </source>
</evidence>
<comment type="caution">
    <text evidence="7">The sequence shown here is derived from an EMBL/GenBank/DDBJ whole genome shotgun (WGS) entry which is preliminary data.</text>
</comment>
<dbReference type="InterPro" id="IPR011611">
    <property type="entry name" value="PfkB_dom"/>
</dbReference>
<dbReference type="EMBL" id="WFKJ01000039">
    <property type="protein sequence ID" value="KAB7889159.1"/>
    <property type="molecule type" value="Genomic_DNA"/>
</dbReference>
<dbReference type="SUPFAM" id="SSF53613">
    <property type="entry name" value="Ribokinase-like"/>
    <property type="match status" value="1"/>
</dbReference>